<organism evidence="13 14">
    <name type="scientific">Uliginosibacterium silvisoli</name>
    <dbReference type="NCBI Taxonomy" id="3114758"/>
    <lineage>
        <taxon>Bacteria</taxon>
        <taxon>Pseudomonadati</taxon>
        <taxon>Pseudomonadota</taxon>
        <taxon>Betaproteobacteria</taxon>
        <taxon>Rhodocyclales</taxon>
        <taxon>Zoogloeaceae</taxon>
        <taxon>Uliginosibacterium</taxon>
    </lineage>
</organism>
<accession>A0ABU6JZZ6</accession>
<dbReference type="InterPro" id="IPR004090">
    <property type="entry name" value="Chemotax_Me-accpt_rcpt"/>
</dbReference>
<name>A0ABU6JZZ6_9RHOO</name>
<gene>
    <name evidence="13" type="ORF">VVD49_04665</name>
</gene>
<keyword evidence="3 9" id="KW-0812">Transmembrane</keyword>
<feature type="transmembrane region" description="Helical" evidence="9">
    <location>
        <begin position="187"/>
        <end position="207"/>
    </location>
</feature>
<reference evidence="13 14" key="1">
    <citation type="submission" date="2024-01" db="EMBL/GenBank/DDBJ databases">
        <title>Uliginosibacterium soil sp. nov.</title>
        <authorList>
            <person name="Lv Y."/>
        </authorList>
    </citation>
    <scope>NUCLEOTIDE SEQUENCE [LARGE SCALE GENOMIC DNA]</scope>
    <source>
        <strain evidence="13 14">H3</strain>
    </source>
</reference>
<comment type="similarity">
    <text evidence="7">Belongs to the methyl-accepting chemotaxis (MCP) protein family.</text>
</comment>
<dbReference type="InterPro" id="IPR000727">
    <property type="entry name" value="T_SNARE_dom"/>
</dbReference>
<evidence type="ECO:0000256" key="8">
    <source>
        <dbReference type="PROSITE-ProRule" id="PRU00284"/>
    </source>
</evidence>
<keyword evidence="2" id="KW-1003">Cell membrane</keyword>
<dbReference type="Gene3D" id="1.10.287.950">
    <property type="entry name" value="Methyl-accepting chemotaxis protein"/>
    <property type="match status" value="1"/>
</dbReference>
<keyword evidence="14" id="KW-1185">Reference proteome</keyword>
<dbReference type="PROSITE" id="PS50111">
    <property type="entry name" value="CHEMOTAXIS_TRANSDUC_2"/>
    <property type="match status" value="1"/>
</dbReference>
<feature type="domain" description="Methyl-accepting transducer" evidence="10">
    <location>
        <begin position="267"/>
        <end position="503"/>
    </location>
</feature>
<evidence type="ECO:0000256" key="4">
    <source>
        <dbReference type="ARBA" id="ARBA00022989"/>
    </source>
</evidence>
<evidence type="ECO:0000256" key="9">
    <source>
        <dbReference type="SAM" id="Phobius"/>
    </source>
</evidence>
<dbReference type="Proteomes" id="UP001331561">
    <property type="component" value="Unassembled WGS sequence"/>
</dbReference>
<evidence type="ECO:0000256" key="2">
    <source>
        <dbReference type="ARBA" id="ARBA00022519"/>
    </source>
</evidence>
<evidence type="ECO:0000256" key="3">
    <source>
        <dbReference type="ARBA" id="ARBA00022692"/>
    </source>
</evidence>
<dbReference type="PROSITE" id="PS50885">
    <property type="entry name" value="HAMP"/>
    <property type="match status" value="1"/>
</dbReference>
<protein>
    <submittedName>
        <fullName evidence="13">Methyl-accepting chemotaxis protein</fullName>
    </submittedName>
</protein>
<keyword evidence="5 9" id="KW-0472">Membrane</keyword>
<keyword evidence="6 8" id="KW-0807">Transducer</keyword>
<keyword evidence="4 9" id="KW-1133">Transmembrane helix</keyword>
<comment type="subcellular location">
    <subcellularLocation>
        <location evidence="1">Cell inner membrane</location>
        <topology evidence="1">Multi-pass membrane protein</topology>
    </subcellularLocation>
</comment>
<dbReference type="SMART" id="SM00283">
    <property type="entry name" value="MA"/>
    <property type="match status" value="1"/>
</dbReference>
<dbReference type="Pfam" id="PF00015">
    <property type="entry name" value="MCPsignal"/>
    <property type="match status" value="1"/>
</dbReference>
<dbReference type="RefSeq" id="WP_327597967.1">
    <property type="nucleotide sequence ID" value="NZ_JAYXHS010000001.1"/>
</dbReference>
<proteinExistence type="inferred from homology"/>
<dbReference type="PANTHER" id="PTHR32089">
    <property type="entry name" value="METHYL-ACCEPTING CHEMOTAXIS PROTEIN MCPB"/>
    <property type="match status" value="1"/>
</dbReference>
<evidence type="ECO:0000256" key="5">
    <source>
        <dbReference type="ARBA" id="ARBA00023136"/>
    </source>
</evidence>
<evidence type="ECO:0000313" key="14">
    <source>
        <dbReference type="Proteomes" id="UP001331561"/>
    </source>
</evidence>
<evidence type="ECO:0000259" key="11">
    <source>
        <dbReference type="PROSITE" id="PS50192"/>
    </source>
</evidence>
<evidence type="ECO:0000259" key="12">
    <source>
        <dbReference type="PROSITE" id="PS50885"/>
    </source>
</evidence>
<evidence type="ECO:0000259" key="10">
    <source>
        <dbReference type="PROSITE" id="PS50111"/>
    </source>
</evidence>
<dbReference type="PROSITE" id="PS50192">
    <property type="entry name" value="T_SNARE"/>
    <property type="match status" value="1"/>
</dbReference>
<dbReference type="PANTHER" id="PTHR32089:SF119">
    <property type="entry name" value="METHYL-ACCEPTING CHEMOTAXIS PROTEIN CTPL"/>
    <property type="match status" value="1"/>
</dbReference>
<dbReference type="SUPFAM" id="SSF58104">
    <property type="entry name" value="Methyl-accepting chemotaxis protein (MCP) signaling domain"/>
    <property type="match status" value="1"/>
</dbReference>
<dbReference type="CDD" id="cd06225">
    <property type="entry name" value="HAMP"/>
    <property type="match status" value="1"/>
</dbReference>
<evidence type="ECO:0000313" key="13">
    <source>
        <dbReference type="EMBL" id="MEC5385002.1"/>
    </source>
</evidence>
<dbReference type="InterPro" id="IPR003660">
    <property type="entry name" value="HAMP_dom"/>
</dbReference>
<evidence type="ECO:0000256" key="7">
    <source>
        <dbReference type="ARBA" id="ARBA00029447"/>
    </source>
</evidence>
<feature type="domain" description="HAMP" evidence="12">
    <location>
        <begin position="214"/>
        <end position="262"/>
    </location>
</feature>
<dbReference type="InterPro" id="IPR004089">
    <property type="entry name" value="MCPsignal_dom"/>
</dbReference>
<feature type="domain" description="T-SNARE coiled-coil homology" evidence="11">
    <location>
        <begin position="258"/>
        <end position="320"/>
    </location>
</feature>
<dbReference type="EMBL" id="JAYXHS010000001">
    <property type="protein sequence ID" value="MEC5385002.1"/>
    <property type="molecule type" value="Genomic_DNA"/>
</dbReference>
<evidence type="ECO:0000256" key="1">
    <source>
        <dbReference type="ARBA" id="ARBA00004429"/>
    </source>
</evidence>
<feature type="transmembrane region" description="Helical" evidence="9">
    <location>
        <begin position="12"/>
        <end position="32"/>
    </location>
</feature>
<evidence type="ECO:0000256" key="6">
    <source>
        <dbReference type="ARBA" id="ARBA00023224"/>
    </source>
</evidence>
<comment type="caution">
    <text evidence="13">The sequence shown here is derived from an EMBL/GenBank/DDBJ whole genome shotgun (WGS) entry which is preliminary data.</text>
</comment>
<keyword evidence="2" id="KW-0997">Cell inner membrane</keyword>
<dbReference type="PRINTS" id="PR00260">
    <property type="entry name" value="CHEMTRNSDUCR"/>
</dbReference>
<sequence length="539" mass="56595">MQLENVSLRTLLTALAVLGSACVVVNGGVALMGGRAMTGAVTEIVSTQKHVRVQMEVDMMHDAVRADVLEALLGTATHKDDLLKEAATEFGQHEAKMRKLFAEVAGVIPDTALRKEVEPVLDRYLQSARSIIETPPSDATAGDAKLQAFTKDFDTLEDSLAKVTESIETLAQEQETLAAHRSSQTTVAALGMIAVACLLMLAGAWAVNNHIGPPLRRLVSVADGIVASGNLTQRLNSRAENEIGVAMRAFDRLVESQQRIVSDVRRAADQVNDSVGNVRRLSEDVQRDVAGQRQQVSAVVSSVEDLAATIRQVGADAEQALSSSTATGRDSEHSASVVREAAGDMTRIAETVQDTARAVGSLETEALAIANVIATIKGIADQTNLLALNAAIEAARAGEQGRGFAVVADEVRKLAENTSKATDEISATIARVQDTIRTAVTSIDQSVEGVSGGVARAQQAGDSVAAIPQAAAGIAAAMQEICTAVQHQQKSGNQIAQLVHAMKEVADRNADRATQVASSSAAAGSSMDALLQSTRRFTV</sequence>